<dbReference type="AlphaFoldDB" id="A0A0P6Y927"/>
<feature type="binding site" evidence="12">
    <location>
        <position position="80"/>
    </location>
    <ligand>
        <name>S-adenosyl-L-methionine</name>
        <dbReference type="ChEBI" id="CHEBI:59789"/>
    </ligand>
</feature>
<feature type="binding site" evidence="12">
    <location>
        <position position="267"/>
    </location>
    <ligand>
        <name>[4Fe-4S] cluster</name>
        <dbReference type="ChEBI" id="CHEBI:49883"/>
        <label>2</label>
        <note>4Fe-4S-substrate</note>
    </ligand>
</feature>
<gene>
    <name evidence="12" type="primary">moaA</name>
    <name evidence="14" type="ORF">ADN01_09440</name>
</gene>
<evidence type="ECO:0000256" key="8">
    <source>
        <dbReference type="ARBA" id="ARBA00023134"/>
    </source>
</evidence>
<dbReference type="GO" id="GO:0006777">
    <property type="term" value="P:Mo-molybdopterin cofactor biosynthetic process"/>
    <property type="evidence" value="ECO:0007669"/>
    <property type="project" value="UniProtKB-UniRule"/>
</dbReference>
<feature type="binding site" evidence="12">
    <location>
        <position position="107"/>
    </location>
    <ligand>
        <name>GTP</name>
        <dbReference type="ChEBI" id="CHEBI:37565"/>
    </ligand>
</feature>
<evidence type="ECO:0000259" key="13">
    <source>
        <dbReference type="PROSITE" id="PS51918"/>
    </source>
</evidence>
<reference evidence="14 15" key="1">
    <citation type="submission" date="2015-07" db="EMBL/GenBank/DDBJ databases">
        <title>Genome sequence of Levilinea saccharolytica DSM 16555.</title>
        <authorList>
            <person name="Hemp J."/>
            <person name="Ward L.M."/>
            <person name="Pace L.A."/>
            <person name="Fischer W.W."/>
        </authorList>
    </citation>
    <scope>NUCLEOTIDE SEQUENCE [LARGE SCALE GENOMIC DNA]</scope>
    <source>
        <strain evidence="14 15">KIBI-1</strain>
    </source>
</reference>
<dbReference type="PANTHER" id="PTHR22960:SF0">
    <property type="entry name" value="MOLYBDENUM COFACTOR BIOSYNTHESIS PROTEIN 1"/>
    <property type="match status" value="1"/>
</dbReference>
<feature type="binding site" evidence="12">
    <location>
        <position position="270"/>
    </location>
    <ligand>
        <name>[4Fe-4S] cluster</name>
        <dbReference type="ChEBI" id="CHEBI:49883"/>
        <label>2</label>
        <note>4Fe-4S-substrate</note>
    </ligand>
</feature>
<proteinExistence type="inferred from homology"/>
<dbReference type="NCBIfam" id="NF001199">
    <property type="entry name" value="PRK00164.2-1"/>
    <property type="match status" value="1"/>
</dbReference>
<dbReference type="Pfam" id="PF04055">
    <property type="entry name" value="Radical_SAM"/>
    <property type="match status" value="1"/>
</dbReference>
<evidence type="ECO:0000256" key="12">
    <source>
        <dbReference type="HAMAP-Rule" id="MF_01225"/>
    </source>
</evidence>
<evidence type="ECO:0000313" key="14">
    <source>
        <dbReference type="EMBL" id="KPL81803.1"/>
    </source>
</evidence>
<dbReference type="STRING" id="229921.ADN01_09440"/>
<evidence type="ECO:0000256" key="6">
    <source>
        <dbReference type="ARBA" id="ARBA00023004"/>
    </source>
</evidence>
<keyword evidence="9 12" id="KW-0501">Molybdenum cofactor biosynthesis</keyword>
<evidence type="ECO:0000256" key="5">
    <source>
        <dbReference type="ARBA" id="ARBA00022741"/>
    </source>
</evidence>
<comment type="cofactor">
    <cofactor evidence="12">
        <name>[4Fe-4S] cluster</name>
        <dbReference type="ChEBI" id="CHEBI:49883"/>
    </cofactor>
    <text evidence="12">Binds 2 [4Fe-4S] clusters. Binds 1 [4Fe-4S] cluster coordinated with 3 cysteines and an exchangeable S-adenosyl-L-methionine and 1 [4Fe-4S] cluster coordinated with 3 cysteines and the GTP-derived substrate.</text>
</comment>
<evidence type="ECO:0000256" key="4">
    <source>
        <dbReference type="ARBA" id="ARBA00022723"/>
    </source>
</evidence>
<dbReference type="InterPro" id="IPR000385">
    <property type="entry name" value="MoaA_NifB_PqqE_Fe-S-bd_CS"/>
</dbReference>
<dbReference type="SFLD" id="SFLDG01386">
    <property type="entry name" value="main_SPASM_domain-containing"/>
    <property type="match status" value="1"/>
</dbReference>
<dbReference type="CDD" id="cd01335">
    <property type="entry name" value="Radical_SAM"/>
    <property type="match status" value="1"/>
</dbReference>
<dbReference type="SFLD" id="SFLDS00029">
    <property type="entry name" value="Radical_SAM"/>
    <property type="match status" value="1"/>
</dbReference>
<dbReference type="EC" id="4.1.99.22" evidence="1 12"/>
<dbReference type="PROSITE" id="PS01305">
    <property type="entry name" value="MOAA_NIFB_PQQE"/>
    <property type="match status" value="1"/>
</dbReference>
<dbReference type="SFLD" id="SFLDG01067">
    <property type="entry name" value="SPASM/twitch_domain_containing"/>
    <property type="match status" value="1"/>
</dbReference>
<dbReference type="HAMAP" id="MF_01225_B">
    <property type="entry name" value="MoaA_B"/>
    <property type="match status" value="1"/>
</dbReference>
<feature type="binding site" evidence="12">
    <location>
        <position position="38"/>
    </location>
    <ligand>
        <name>[4Fe-4S] cluster</name>
        <dbReference type="ChEBI" id="CHEBI:49883"/>
        <label>1</label>
        <note>4Fe-4S-S-AdoMet</note>
    </ligand>
</feature>
<dbReference type="GO" id="GO:0005525">
    <property type="term" value="F:GTP binding"/>
    <property type="evidence" value="ECO:0007669"/>
    <property type="project" value="UniProtKB-UniRule"/>
</dbReference>
<comment type="catalytic activity">
    <reaction evidence="11 12">
        <text>GTP + AH2 + S-adenosyl-L-methionine = (8S)-3',8-cyclo-7,8-dihydroguanosine 5'-triphosphate + 5'-deoxyadenosine + L-methionine + A + H(+)</text>
        <dbReference type="Rhea" id="RHEA:49576"/>
        <dbReference type="ChEBI" id="CHEBI:13193"/>
        <dbReference type="ChEBI" id="CHEBI:15378"/>
        <dbReference type="ChEBI" id="CHEBI:17319"/>
        <dbReference type="ChEBI" id="CHEBI:17499"/>
        <dbReference type="ChEBI" id="CHEBI:37565"/>
        <dbReference type="ChEBI" id="CHEBI:57844"/>
        <dbReference type="ChEBI" id="CHEBI:59789"/>
        <dbReference type="ChEBI" id="CHEBI:131766"/>
        <dbReference type="EC" id="4.1.99.22"/>
    </reaction>
</comment>
<feature type="binding site" evidence="12">
    <location>
        <position position="34"/>
    </location>
    <ligand>
        <name>[4Fe-4S] cluster</name>
        <dbReference type="ChEBI" id="CHEBI:49883"/>
        <label>1</label>
        <note>4Fe-4S-S-AdoMet</note>
    </ligand>
</feature>
<dbReference type="SUPFAM" id="SSF102114">
    <property type="entry name" value="Radical SAM enzymes"/>
    <property type="match status" value="1"/>
</dbReference>
<dbReference type="SMART" id="SM00729">
    <property type="entry name" value="Elp3"/>
    <property type="match status" value="1"/>
</dbReference>
<dbReference type="Proteomes" id="UP000050501">
    <property type="component" value="Unassembled WGS sequence"/>
</dbReference>
<dbReference type="NCBIfam" id="TIGR02666">
    <property type="entry name" value="moaA"/>
    <property type="match status" value="1"/>
</dbReference>
<evidence type="ECO:0000256" key="7">
    <source>
        <dbReference type="ARBA" id="ARBA00023014"/>
    </source>
</evidence>
<dbReference type="InterPro" id="IPR007197">
    <property type="entry name" value="rSAM"/>
</dbReference>
<dbReference type="PANTHER" id="PTHR22960">
    <property type="entry name" value="MOLYBDOPTERIN COFACTOR SYNTHESIS PROTEIN A"/>
    <property type="match status" value="1"/>
</dbReference>
<feature type="binding site" evidence="12">
    <location>
        <begin position="272"/>
        <end position="274"/>
    </location>
    <ligand>
        <name>GTP</name>
        <dbReference type="ChEBI" id="CHEBI:37565"/>
    </ligand>
</feature>
<keyword evidence="2 12" id="KW-0004">4Fe-4S</keyword>
<dbReference type="PROSITE" id="PS51918">
    <property type="entry name" value="RADICAL_SAM"/>
    <property type="match status" value="1"/>
</dbReference>
<sequence>MIGVINSEYIEALMSFDRFGRHIHYLRISLTDHCNLRCRYCMPEDMTFRPNAEMLQDDELLLLVRLFASLGFDKLRLTGGEPTVRAQIVPLVQAITATPGIRAVSMTTNGVLLGKLAQPLKAAGLQRVNISLDTLNPQRFRQLTRWGSFDQVWEGILAAERAGLTPLKLNAVVVRGYNEADTADLAGLTLEHPWQVRFIEMMPFAGETDTQLNHVVRAEEIMARIEAVHGPLQPENDGQLDGEARIFRLRGAAGQVGFISSVSAPFCAACTRARLTADGKLRLCLLREKEVDLLTPLRAGAGIDELRQLILDGVWHKPWGHGLAQGEVALNRTMSEIGG</sequence>
<feature type="binding site" evidence="12">
    <location>
        <position position="27"/>
    </location>
    <ligand>
        <name>GTP</name>
        <dbReference type="ChEBI" id="CHEBI:37565"/>
    </ligand>
</feature>
<comment type="subunit">
    <text evidence="12">Monomer and homodimer.</text>
</comment>
<comment type="function">
    <text evidence="12">Catalyzes the cyclization of GTP to (8S)-3',8-cyclo-7,8-dihydroguanosine 5'-triphosphate.</text>
</comment>
<dbReference type="UniPathway" id="UPA00344"/>
<keyword evidence="3 12" id="KW-0949">S-adenosyl-L-methionine</keyword>
<dbReference type="InterPro" id="IPR040064">
    <property type="entry name" value="MoaA-like"/>
</dbReference>
<organism evidence="14 15">
    <name type="scientific">Levilinea saccharolytica</name>
    <dbReference type="NCBI Taxonomy" id="229921"/>
    <lineage>
        <taxon>Bacteria</taxon>
        <taxon>Bacillati</taxon>
        <taxon>Chloroflexota</taxon>
        <taxon>Anaerolineae</taxon>
        <taxon>Anaerolineales</taxon>
        <taxon>Anaerolineaceae</taxon>
        <taxon>Levilinea</taxon>
    </lineage>
</organism>
<dbReference type="GO" id="GO:0061798">
    <property type="term" value="F:GTP 3',8'-cyclase activity"/>
    <property type="evidence" value="ECO:0007669"/>
    <property type="project" value="UniProtKB-UniRule"/>
</dbReference>
<feature type="domain" description="Radical SAM core" evidence="13">
    <location>
        <begin position="18"/>
        <end position="232"/>
    </location>
</feature>
<feature type="binding site" evidence="12">
    <location>
        <position position="202"/>
    </location>
    <ligand>
        <name>S-adenosyl-L-methionine</name>
        <dbReference type="ChEBI" id="CHEBI:59789"/>
    </ligand>
</feature>
<dbReference type="InterPro" id="IPR010505">
    <property type="entry name" value="MoaA_twitch"/>
</dbReference>
<comment type="pathway">
    <text evidence="12">Cofactor biosynthesis; molybdopterin biosynthesis.</text>
</comment>
<name>A0A0P6Y927_9CHLR</name>
<dbReference type="CDD" id="cd21117">
    <property type="entry name" value="Twitch_MoaA"/>
    <property type="match status" value="1"/>
</dbReference>
<dbReference type="Gene3D" id="3.20.20.70">
    <property type="entry name" value="Aldolase class I"/>
    <property type="match status" value="1"/>
</dbReference>
<dbReference type="InterPro" id="IPR006638">
    <property type="entry name" value="Elp3/MiaA/NifB-like_rSAM"/>
</dbReference>
<keyword evidence="10 12" id="KW-0456">Lyase</keyword>
<evidence type="ECO:0000256" key="1">
    <source>
        <dbReference type="ARBA" id="ARBA00012167"/>
    </source>
</evidence>
<keyword evidence="7 12" id="KW-0411">Iron-sulfur</keyword>
<feature type="binding site" evidence="12">
    <location>
        <position position="131"/>
    </location>
    <ligand>
        <name>S-adenosyl-L-methionine</name>
        <dbReference type="ChEBI" id="CHEBI:59789"/>
    </ligand>
</feature>
<dbReference type="InterPro" id="IPR050105">
    <property type="entry name" value="MoCo_biosynth_MoaA/MoaC"/>
</dbReference>
<keyword evidence="8 12" id="KW-0342">GTP-binding</keyword>
<evidence type="ECO:0000256" key="9">
    <source>
        <dbReference type="ARBA" id="ARBA00023150"/>
    </source>
</evidence>
<feature type="binding site" evidence="12">
    <location>
        <position position="76"/>
    </location>
    <ligand>
        <name>GTP</name>
        <dbReference type="ChEBI" id="CHEBI:37565"/>
    </ligand>
</feature>
<dbReference type="GO" id="GO:0046872">
    <property type="term" value="F:metal ion binding"/>
    <property type="evidence" value="ECO:0007669"/>
    <property type="project" value="UniProtKB-KW"/>
</dbReference>
<comment type="caution">
    <text evidence="14">The sequence shown here is derived from an EMBL/GenBank/DDBJ whole genome shotgun (WGS) entry which is preliminary data.</text>
</comment>
<dbReference type="GO" id="GO:1904047">
    <property type="term" value="F:S-adenosyl-L-methionine binding"/>
    <property type="evidence" value="ECO:0007669"/>
    <property type="project" value="UniProtKB-UniRule"/>
</dbReference>
<protein>
    <recommendedName>
        <fullName evidence="1 12">GTP 3',8-cyclase</fullName>
        <ecNumber evidence="1 12">4.1.99.22</ecNumber>
    </recommendedName>
    <alternativeName>
        <fullName evidence="12">Molybdenum cofactor biosynthesis protein A</fullName>
    </alternativeName>
</protein>
<evidence type="ECO:0000256" key="2">
    <source>
        <dbReference type="ARBA" id="ARBA00022485"/>
    </source>
</evidence>
<keyword evidence="15" id="KW-1185">Reference proteome</keyword>
<accession>A0A0P6Y927</accession>
<keyword evidence="6 12" id="KW-0408">Iron</keyword>
<dbReference type="InterPro" id="IPR013785">
    <property type="entry name" value="Aldolase_TIM"/>
</dbReference>
<dbReference type="InterPro" id="IPR058240">
    <property type="entry name" value="rSAM_sf"/>
</dbReference>
<feature type="binding site" evidence="12">
    <location>
        <position position="168"/>
    </location>
    <ligand>
        <name>GTP</name>
        <dbReference type="ChEBI" id="CHEBI:37565"/>
    </ligand>
</feature>
<dbReference type="InterPro" id="IPR013483">
    <property type="entry name" value="MoaA"/>
</dbReference>
<evidence type="ECO:0000256" key="11">
    <source>
        <dbReference type="ARBA" id="ARBA00048697"/>
    </source>
</evidence>
<dbReference type="SFLD" id="SFLDG01383">
    <property type="entry name" value="cyclic_pyranopterin_phosphate"/>
    <property type="match status" value="1"/>
</dbReference>
<feature type="binding site" evidence="12">
    <location>
        <position position="41"/>
    </location>
    <ligand>
        <name>[4Fe-4S] cluster</name>
        <dbReference type="ChEBI" id="CHEBI:49883"/>
        <label>1</label>
        <note>4Fe-4S-S-AdoMet</note>
    </ligand>
</feature>
<evidence type="ECO:0000313" key="15">
    <source>
        <dbReference type="Proteomes" id="UP000050501"/>
    </source>
</evidence>
<evidence type="ECO:0000256" key="3">
    <source>
        <dbReference type="ARBA" id="ARBA00022691"/>
    </source>
</evidence>
<comment type="similarity">
    <text evidence="12">Belongs to the radical SAM superfamily. MoaA family.</text>
</comment>
<keyword evidence="5 12" id="KW-0547">Nucleotide-binding</keyword>
<dbReference type="Pfam" id="PF06463">
    <property type="entry name" value="Mob_synth_C"/>
    <property type="match status" value="1"/>
</dbReference>
<dbReference type="GO" id="GO:0051539">
    <property type="term" value="F:4 iron, 4 sulfur cluster binding"/>
    <property type="evidence" value="ECO:0007669"/>
    <property type="project" value="UniProtKB-UniRule"/>
</dbReference>
<feature type="binding site" evidence="12">
    <location>
        <position position="284"/>
    </location>
    <ligand>
        <name>[4Fe-4S] cluster</name>
        <dbReference type="ChEBI" id="CHEBI:49883"/>
        <label>2</label>
        <note>4Fe-4S-substrate</note>
    </ligand>
</feature>
<evidence type="ECO:0000256" key="10">
    <source>
        <dbReference type="ARBA" id="ARBA00023239"/>
    </source>
</evidence>
<feature type="binding site" evidence="12">
    <location>
        <position position="40"/>
    </location>
    <ligand>
        <name>S-adenosyl-L-methionine</name>
        <dbReference type="ChEBI" id="CHEBI:59789"/>
    </ligand>
</feature>
<keyword evidence="4 12" id="KW-0479">Metal-binding</keyword>
<dbReference type="PATRIC" id="fig|229921.5.peg.3719"/>
<dbReference type="EMBL" id="LGCM01000035">
    <property type="protein sequence ID" value="KPL81803.1"/>
    <property type="molecule type" value="Genomic_DNA"/>
</dbReference>
<dbReference type="GO" id="GO:0061799">
    <property type="term" value="F:cyclic pyranopterin monophosphate synthase activity"/>
    <property type="evidence" value="ECO:0007669"/>
    <property type="project" value="TreeGrafter"/>
</dbReference>